<evidence type="ECO:0000256" key="2">
    <source>
        <dbReference type="SAM" id="SignalP"/>
    </source>
</evidence>
<feature type="compositionally biased region" description="Basic and acidic residues" evidence="1">
    <location>
        <begin position="48"/>
        <end position="63"/>
    </location>
</feature>
<accession>A0ABR6WDY4</accession>
<feature type="region of interest" description="Disordered" evidence="1">
    <location>
        <begin position="109"/>
        <end position="136"/>
    </location>
</feature>
<keyword evidence="4" id="KW-1185">Reference proteome</keyword>
<gene>
    <name evidence="3" type="ORF">FH603_5299</name>
</gene>
<reference evidence="3 4" key="1">
    <citation type="submission" date="2019-06" db="EMBL/GenBank/DDBJ databases">
        <title>Spirosoma utsteinense sp. nov. isolated from Antarctic ice-free soils.</title>
        <authorList>
            <person name="Tahon G."/>
        </authorList>
    </citation>
    <scope>NUCLEOTIDE SEQUENCE [LARGE SCALE GENOMIC DNA]</scope>
    <source>
        <strain evidence="3 4">LMG 31447</strain>
    </source>
</reference>
<protein>
    <recommendedName>
        <fullName evidence="5">DUF1425 domain-containing protein</fullName>
    </recommendedName>
</protein>
<organism evidence="3 4">
    <name type="scientific">Spirosoma utsteinense</name>
    <dbReference type="NCBI Taxonomy" id="2585773"/>
    <lineage>
        <taxon>Bacteria</taxon>
        <taxon>Pseudomonadati</taxon>
        <taxon>Bacteroidota</taxon>
        <taxon>Cytophagia</taxon>
        <taxon>Cytophagales</taxon>
        <taxon>Cytophagaceae</taxon>
        <taxon>Spirosoma</taxon>
    </lineage>
</organism>
<name>A0ABR6WDY4_9BACT</name>
<evidence type="ECO:0000256" key="1">
    <source>
        <dbReference type="SAM" id="MobiDB-lite"/>
    </source>
</evidence>
<proteinExistence type="predicted"/>
<sequence>MAPVLPFIILLLSLVSAGCGRNESPVTSTIQPNAMRDLVVNTSANKPQGDRKQPGSRLTERTGLDITNRSENFTYSQISLTLYFKDKKGQMVDSTLQRFAVRLKPGQTKQVDFGRSTSRHSGSQFTAARVTTADND</sequence>
<dbReference type="Proteomes" id="UP000700732">
    <property type="component" value="Unassembled WGS sequence"/>
</dbReference>
<feature type="signal peptide" evidence="2">
    <location>
        <begin position="1"/>
        <end position="17"/>
    </location>
</feature>
<dbReference type="RefSeq" id="WP_186741602.1">
    <property type="nucleotide sequence ID" value="NZ_VFIA01000058.1"/>
</dbReference>
<evidence type="ECO:0008006" key="5">
    <source>
        <dbReference type="Google" id="ProtNLM"/>
    </source>
</evidence>
<comment type="caution">
    <text evidence="3">The sequence shown here is derived from an EMBL/GenBank/DDBJ whole genome shotgun (WGS) entry which is preliminary data.</text>
</comment>
<evidence type="ECO:0000313" key="3">
    <source>
        <dbReference type="EMBL" id="MBC3794767.1"/>
    </source>
</evidence>
<keyword evidence="2" id="KW-0732">Signal</keyword>
<dbReference type="EMBL" id="VFIA01000058">
    <property type="protein sequence ID" value="MBC3794767.1"/>
    <property type="molecule type" value="Genomic_DNA"/>
</dbReference>
<feature type="region of interest" description="Disordered" evidence="1">
    <location>
        <begin position="41"/>
        <end position="65"/>
    </location>
</feature>
<feature type="chain" id="PRO_5045792605" description="DUF1425 domain-containing protein" evidence="2">
    <location>
        <begin position="18"/>
        <end position="136"/>
    </location>
</feature>
<evidence type="ECO:0000313" key="4">
    <source>
        <dbReference type="Proteomes" id="UP000700732"/>
    </source>
</evidence>
<feature type="compositionally biased region" description="Polar residues" evidence="1">
    <location>
        <begin position="109"/>
        <end position="126"/>
    </location>
</feature>